<dbReference type="AlphaFoldDB" id="A0A1M5PBX9"/>
<dbReference type="Pfam" id="PF15915">
    <property type="entry name" value="BAT"/>
    <property type="match status" value="1"/>
</dbReference>
<name>A0A1M5PBX9_9EURY</name>
<feature type="domain" description="Bacterioopsin transcriptional activator GAF and HTH associated" evidence="4">
    <location>
        <begin position="18"/>
        <end position="116"/>
    </location>
</feature>
<dbReference type="InterPro" id="IPR007050">
    <property type="entry name" value="HTH_bacterioopsin"/>
</dbReference>
<dbReference type="OrthoDB" id="202021at2157"/>
<dbReference type="Pfam" id="PF04967">
    <property type="entry name" value="HTH_10"/>
    <property type="match status" value="1"/>
</dbReference>
<evidence type="ECO:0000256" key="1">
    <source>
        <dbReference type="ARBA" id="ARBA00023015"/>
    </source>
</evidence>
<evidence type="ECO:0000313" key="5">
    <source>
        <dbReference type="EMBL" id="SHG99280.1"/>
    </source>
</evidence>
<evidence type="ECO:0008006" key="7">
    <source>
        <dbReference type="Google" id="ProtNLM"/>
    </source>
</evidence>
<dbReference type="EMBL" id="FQWV01000003">
    <property type="protein sequence ID" value="SHG99280.1"/>
    <property type="molecule type" value="Genomic_DNA"/>
</dbReference>
<sequence>MPLIAEVRFVHPDGALTDTFQRLSGCRISVVREASTTPERSIYVFQFAGVDPETARDALETDHSVAAVEPMPGFGDEQLVGVEFTDDTRLLAPEVTGRDGFVVEARSSGDGETTRMWHERWLLPDGDALHEIWQYASEAGFTFDILNIRQRGPSEGEYDRPVSVSDEQREALVIAYGEGYFAEPREVSLEELATTLELSPTAVAGRLRRGMYALVAASIGAEDRR</sequence>
<dbReference type="PANTHER" id="PTHR34236">
    <property type="entry name" value="DIMETHYL SULFOXIDE REDUCTASE TRANSCRIPTIONAL ACTIVATOR"/>
    <property type="match status" value="1"/>
</dbReference>
<keyword evidence="6" id="KW-1185">Reference proteome</keyword>
<dbReference type="PANTHER" id="PTHR34236:SF1">
    <property type="entry name" value="DIMETHYL SULFOXIDE REDUCTASE TRANSCRIPTIONAL ACTIVATOR"/>
    <property type="match status" value="1"/>
</dbReference>
<reference evidence="5 6" key="1">
    <citation type="submission" date="2016-11" db="EMBL/GenBank/DDBJ databases">
        <authorList>
            <person name="Jaros S."/>
            <person name="Januszkiewicz K."/>
            <person name="Wedrychowicz H."/>
        </authorList>
    </citation>
    <scope>NUCLEOTIDE SEQUENCE [LARGE SCALE GENOMIC DNA]</scope>
    <source>
        <strain evidence="5 6">DSM 9297</strain>
    </source>
</reference>
<dbReference type="InterPro" id="IPR031803">
    <property type="entry name" value="BAT_GAF/HTH-assoc"/>
</dbReference>
<evidence type="ECO:0000256" key="2">
    <source>
        <dbReference type="ARBA" id="ARBA00023163"/>
    </source>
</evidence>
<evidence type="ECO:0000259" key="4">
    <source>
        <dbReference type="Pfam" id="PF15915"/>
    </source>
</evidence>
<dbReference type="STRING" id="43928.SAMN05443636_1540"/>
<protein>
    <recommendedName>
        <fullName evidence="7">GAF and HTH_10 associated domain-containing protein</fullName>
    </recommendedName>
</protein>
<evidence type="ECO:0000259" key="3">
    <source>
        <dbReference type="Pfam" id="PF04967"/>
    </source>
</evidence>
<keyword evidence="1" id="KW-0805">Transcription regulation</keyword>
<keyword evidence="2" id="KW-0804">Transcription</keyword>
<dbReference type="Proteomes" id="UP000184357">
    <property type="component" value="Unassembled WGS sequence"/>
</dbReference>
<proteinExistence type="predicted"/>
<gene>
    <name evidence="5" type="ORF">SAMN05443636_1540</name>
</gene>
<evidence type="ECO:0000313" key="6">
    <source>
        <dbReference type="Proteomes" id="UP000184357"/>
    </source>
</evidence>
<feature type="domain" description="HTH bat-type" evidence="3">
    <location>
        <begin position="165"/>
        <end position="210"/>
    </location>
</feature>
<organism evidence="5 6">
    <name type="scientific">Halobaculum gomorrense</name>
    <dbReference type="NCBI Taxonomy" id="43928"/>
    <lineage>
        <taxon>Archaea</taxon>
        <taxon>Methanobacteriati</taxon>
        <taxon>Methanobacteriota</taxon>
        <taxon>Stenosarchaea group</taxon>
        <taxon>Halobacteria</taxon>
        <taxon>Halobacteriales</taxon>
        <taxon>Haloferacaceae</taxon>
        <taxon>Halobaculum</taxon>
    </lineage>
</organism>
<dbReference type="RefSeq" id="WP_073308162.1">
    <property type="nucleotide sequence ID" value="NZ_FQWV01000003.1"/>
</dbReference>
<accession>A0A1M5PBX9</accession>